<reference evidence="2" key="1">
    <citation type="journal article" date="2014" name="Int. J. Syst. Evol. Microbiol.">
        <title>Complete genome sequence of Corynebacterium casei LMG S-19264T (=DSM 44701T), isolated from a smear-ripened cheese.</title>
        <authorList>
            <consortium name="US DOE Joint Genome Institute (JGI-PGF)"/>
            <person name="Walter F."/>
            <person name="Albersmeier A."/>
            <person name="Kalinowski J."/>
            <person name="Ruckert C."/>
        </authorList>
    </citation>
    <scope>NUCLEOTIDE SEQUENCE</scope>
    <source>
        <strain evidence="2">CGMCC 4.7272</strain>
    </source>
</reference>
<evidence type="ECO:0000313" key="3">
    <source>
        <dbReference type="Proteomes" id="UP000625682"/>
    </source>
</evidence>
<comment type="caution">
    <text evidence="2">The sequence shown here is derived from an EMBL/GenBank/DDBJ whole genome shotgun (WGS) entry which is preliminary data.</text>
</comment>
<gene>
    <name evidence="2" type="ORF">GCM10012282_23370</name>
</gene>
<keyword evidence="3" id="KW-1185">Reference proteome</keyword>
<dbReference type="EMBL" id="BMMU01000005">
    <property type="protein sequence ID" value="GGJ26167.1"/>
    <property type="molecule type" value="Genomic_DNA"/>
</dbReference>
<sequence>MHCGNSKRTGHSEGRQLCGRLSLSQLPSEEVNPESRDSEEQDAVAESRPPSVRDGPVEGEATEEEADGDDRGFADPPGEDVEYQVDQHPGSGPGANRSHRDGSHDSGGEV</sequence>
<dbReference type="AlphaFoldDB" id="A0A917KSV1"/>
<protein>
    <submittedName>
        <fullName evidence="2">Uncharacterized protein</fullName>
    </submittedName>
</protein>
<name>A0A917KSV1_9ACTN</name>
<proteinExistence type="predicted"/>
<feature type="compositionally biased region" description="Basic and acidic residues" evidence="1">
    <location>
        <begin position="98"/>
        <end position="110"/>
    </location>
</feature>
<reference evidence="2" key="2">
    <citation type="submission" date="2020-09" db="EMBL/GenBank/DDBJ databases">
        <authorList>
            <person name="Sun Q."/>
            <person name="Zhou Y."/>
        </authorList>
    </citation>
    <scope>NUCLEOTIDE SEQUENCE</scope>
    <source>
        <strain evidence="2">CGMCC 4.7272</strain>
    </source>
</reference>
<feature type="region of interest" description="Disordered" evidence="1">
    <location>
        <begin position="1"/>
        <end position="110"/>
    </location>
</feature>
<evidence type="ECO:0000313" key="2">
    <source>
        <dbReference type="EMBL" id="GGJ26167.1"/>
    </source>
</evidence>
<accession>A0A917KSV1</accession>
<dbReference type="Proteomes" id="UP000625682">
    <property type="component" value="Unassembled WGS sequence"/>
</dbReference>
<organism evidence="2 3">
    <name type="scientific">Streptomyces lacrimifluminis</name>
    <dbReference type="NCBI Taxonomy" id="1500077"/>
    <lineage>
        <taxon>Bacteria</taxon>
        <taxon>Bacillati</taxon>
        <taxon>Actinomycetota</taxon>
        <taxon>Actinomycetes</taxon>
        <taxon>Kitasatosporales</taxon>
        <taxon>Streptomycetaceae</taxon>
        <taxon>Streptomyces</taxon>
    </lineage>
</organism>
<evidence type="ECO:0000256" key="1">
    <source>
        <dbReference type="SAM" id="MobiDB-lite"/>
    </source>
</evidence>